<dbReference type="Pfam" id="PF12325">
    <property type="entry name" value="TMF_TATA_bd"/>
    <property type="match status" value="1"/>
</dbReference>
<evidence type="ECO:0000256" key="5">
    <source>
        <dbReference type="SAM" id="MobiDB-lite"/>
    </source>
</evidence>
<feature type="compositionally biased region" description="Polar residues" evidence="5">
    <location>
        <begin position="871"/>
        <end position="884"/>
    </location>
</feature>
<feature type="coiled-coil region" evidence="4">
    <location>
        <begin position="944"/>
        <end position="992"/>
    </location>
</feature>
<comment type="subcellular location">
    <subcellularLocation>
        <location evidence="1">Golgi apparatus</location>
    </subcellularLocation>
</comment>
<dbReference type="Proteomes" id="UP001221413">
    <property type="component" value="Unassembled WGS sequence"/>
</dbReference>
<dbReference type="EMBL" id="JAQGDS010000006">
    <property type="protein sequence ID" value="KAJ6259492.1"/>
    <property type="molecule type" value="Genomic_DNA"/>
</dbReference>
<evidence type="ECO:0000313" key="8">
    <source>
        <dbReference type="Proteomes" id="UP001221413"/>
    </source>
</evidence>
<evidence type="ECO:0000256" key="4">
    <source>
        <dbReference type="SAM" id="Coils"/>
    </source>
</evidence>
<feature type="compositionally biased region" description="Basic and acidic residues" evidence="5">
    <location>
        <begin position="297"/>
        <end position="311"/>
    </location>
</feature>
<feature type="region of interest" description="Disordered" evidence="5">
    <location>
        <begin position="127"/>
        <end position="149"/>
    </location>
</feature>
<dbReference type="Pfam" id="PF12329">
    <property type="entry name" value="TMF_DNA_bd"/>
    <property type="match status" value="1"/>
</dbReference>
<protein>
    <recommendedName>
        <fullName evidence="6">TATA element modulatory factor 1 TATA binding domain-containing protein</fullName>
    </recommendedName>
</protein>
<dbReference type="InterPro" id="IPR052602">
    <property type="entry name" value="Growth_transcription_reg"/>
</dbReference>
<feature type="domain" description="TATA element modulatory factor 1 TATA binding" evidence="6">
    <location>
        <begin position="931"/>
        <end position="1042"/>
    </location>
</feature>
<feature type="compositionally biased region" description="Pro residues" evidence="5">
    <location>
        <begin position="134"/>
        <end position="146"/>
    </location>
</feature>
<feature type="compositionally biased region" description="Basic and acidic residues" evidence="5">
    <location>
        <begin position="797"/>
        <end position="806"/>
    </location>
</feature>
<feature type="region of interest" description="Disordered" evidence="5">
    <location>
        <begin position="765"/>
        <end position="846"/>
    </location>
</feature>
<dbReference type="AlphaFoldDB" id="A0AAD6NIK2"/>
<feature type="region of interest" description="Disordered" evidence="5">
    <location>
        <begin position="871"/>
        <end position="920"/>
    </location>
</feature>
<comment type="caution">
    <text evidence="7">The sequence shown here is derived from an EMBL/GenBank/DDBJ whole genome shotgun (WGS) entry which is preliminary data.</text>
</comment>
<evidence type="ECO:0000313" key="7">
    <source>
        <dbReference type="EMBL" id="KAJ6259492.1"/>
    </source>
</evidence>
<gene>
    <name evidence="7" type="ORF">Dda_5129</name>
</gene>
<dbReference type="InterPro" id="IPR022091">
    <property type="entry name" value="TMF_TATA-bd"/>
</dbReference>
<sequence length="1049" mass="114573">MLPLAQEPQSRSVRFSCAAALTYDDWPTRPNVAQNTVHVQQPPPTDGPAKLQFNIDPSQTNKQGRASWISGYSGGSSRHLCILPLDRAVAGVESRLDQVLAGDPNLVGQQGLQPSGVSTNPALVKVTPPVATATPPPVASATPPPTSGRMTMQERLAMAMARGGNNRSVSPALGKVIERTTSPSPSSSPAPSARKEEAQKDDGEVKEEAPRMSEDVNIEENEATVEAPKPTEESASVTAEALPSTEPVVEEQKQAEPEPPYTNGVDTPAEPKPLDPTPRKSTDTPRASLESQPRPSIDAKPRLSTDSRPRVSLDATLPVASTVADPTTFILPQGLDELEAVISQLREDLAVCETRRAEETAAASERIDSLEEKLKYLSKESADEARKRVQAGGASALEKELAKRDERIALLLAEGQQLSKTELKHMNNIKRLRAKTQEEEKTTAEAKRKQEKAEKEAADLREKTKKAVDAERRANERLKAMAKMEVDNESLKRERDILQISTSDLKLQLAKAVARADDAESRVQTEALEAERKTTAELRDKLEKTQNDALAEKERYKNEVWTLQSKLERDGDRAKAVKLELENEISILETKLEVMRTHAEEASIGTSGHIHAKLLRQIETLQSQYAVASENWQGIEASLMSRLTAVEKERDDLTRKEGDVRKKAREINQKVKRLESDLESANLKIQDLESSLTTQLTLCDDLRKQITIHEDSKTQLTKKFDDERALWQREIRELRDSLRNTTPMTLPNDDIALRPKSRPGSILEAEGAIRPNSPNPRPRKQSFGSDVNPPYISKRMSRTESGDRLNEAGANRRLTLPEAARAYPQPSPWGATTPRLDSLSGYSGGGSGGISRQNSLFGGFGGLGMGISMGTSPSTPSLHASSVMSPGGGGTPGAIGEYDSESVFEGNANGGLASPGSHEGRNGALIGDMLSVSTVAAGPSVQLVERMSAAVRRLESEMASSREELLRMAAQRDEARAEVVELMTEVEEKRGLDTRVQALEAALTEKETLHEATLVMLGEKSEEVEELRNDVADLKQMYRDLIMSQTTTA</sequence>
<dbReference type="GO" id="GO:0005783">
    <property type="term" value="C:endoplasmic reticulum"/>
    <property type="evidence" value="ECO:0007669"/>
    <property type="project" value="TreeGrafter"/>
</dbReference>
<proteinExistence type="predicted"/>
<feature type="coiled-coil region" evidence="4">
    <location>
        <begin position="525"/>
        <end position="691"/>
    </location>
</feature>
<feature type="region of interest" description="Disordered" evidence="5">
    <location>
        <begin position="178"/>
        <end position="311"/>
    </location>
</feature>
<keyword evidence="3 4" id="KW-0175">Coiled coil</keyword>
<organism evidence="7 8">
    <name type="scientific">Drechslerella dactyloides</name>
    <name type="common">Nematode-trapping fungus</name>
    <name type="synonym">Arthrobotrys dactyloides</name>
    <dbReference type="NCBI Taxonomy" id="74499"/>
    <lineage>
        <taxon>Eukaryota</taxon>
        <taxon>Fungi</taxon>
        <taxon>Dikarya</taxon>
        <taxon>Ascomycota</taxon>
        <taxon>Pezizomycotina</taxon>
        <taxon>Orbiliomycetes</taxon>
        <taxon>Orbiliales</taxon>
        <taxon>Orbiliaceae</taxon>
        <taxon>Drechslerella</taxon>
    </lineage>
</organism>
<reference evidence="7" key="1">
    <citation type="submission" date="2023-01" db="EMBL/GenBank/DDBJ databases">
        <title>The chitinases involved in constricting ring structure development in the nematode-trapping fungus Drechslerella dactyloides.</title>
        <authorList>
            <person name="Wang R."/>
            <person name="Zhang L."/>
            <person name="Tang P."/>
            <person name="Li S."/>
            <person name="Liang L."/>
        </authorList>
    </citation>
    <scope>NUCLEOTIDE SEQUENCE</scope>
    <source>
        <strain evidence="7">YMF1.00031</strain>
    </source>
</reference>
<feature type="compositionally biased region" description="Basic and acidic residues" evidence="5">
    <location>
        <begin position="193"/>
        <end position="214"/>
    </location>
</feature>
<dbReference type="GO" id="GO:0005794">
    <property type="term" value="C:Golgi apparatus"/>
    <property type="evidence" value="ECO:0007669"/>
    <property type="project" value="UniProtKB-SubCell"/>
</dbReference>
<feature type="region of interest" description="Disordered" evidence="5">
    <location>
        <begin position="435"/>
        <end position="468"/>
    </location>
</feature>
<evidence type="ECO:0000259" key="6">
    <source>
        <dbReference type="Pfam" id="PF12325"/>
    </source>
</evidence>
<accession>A0AAD6NIK2</accession>
<evidence type="ECO:0000256" key="3">
    <source>
        <dbReference type="ARBA" id="ARBA00023054"/>
    </source>
</evidence>
<dbReference type="PANTHER" id="PTHR46515:SF1">
    <property type="entry name" value="TATA ELEMENT MODULATORY FACTOR"/>
    <property type="match status" value="1"/>
</dbReference>
<name>A0AAD6NIK2_DREDA</name>
<evidence type="ECO:0000256" key="1">
    <source>
        <dbReference type="ARBA" id="ARBA00004555"/>
    </source>
</evidence>
<feature type="coiled-coil region" evidence="4">
    <location>
        <begin position="1017"/>
        <end position="1044"/>
    </location>
</feature>
<evidence type="ECO:0000256" key="2">
    <source>
        <dbReference type="ARBA" id="ARBA00023034"/>
    </source>
</evidence>
<dbReference type="InterPro" id="IPR022092">
    <property type="entry name" value="TMF_DNA-bd"/>
</dbReference>
<keyword evidence="2" id="KW-0333">Golgi apparatus</keyword>
<keyword evidence="8" id="KW-1185">Reference proteome</keyword>
<feature type="compositionally biased region" description="Low complexity" evidence="5">
    <location>
        <begin position="182"/>
        <end position="192"/>
    </location>
</feature>
<dbReference type="PANTHER" id="PTHR46515">
    <property type="entry name" value="TATA ELEMENT MODULATORY FACTOR TMF1"/>
    <property type="match status" value="1"/>
</dbReference>